<dbReference type="AlphaFoldDB" id="A0A2I2L2D8"/>
<evidence type="ECO:0000313" key="2">
    <source>
        <dbReference type="EMBL" id="SNQ52096.1"/>
    </source>
</evidence>
<dbReference type="Proteomes" id="UP000234331">
    <property type="component" value="Unassembled WGS sequence"/>
</dbReference>
<protein>
    <submittedName>
        <fullName evidence="2">Uncharacterized protein</fullName>
    </submittedName>
</protein>
<feature type="region of interest" description="Disordered" evidence="1">
    <location>
        <begin position="349"/>
        <end position="379"/>
    </location>
</feature>
<proteinExistence type="predicted"/>
<feature type="compositionally biased region" description="Basic and acidic residues" evidence="1">
    <location>
        <begin position="1"/>
        <end position="11"/>
    </location>
</feature>
<evidence type="ECO:0000256" key="1">
    <source>
        <dbReference type="SAM" id="MobiDB-lite"/>
    </source>
</evidence>
<accession>A0A2I2L2D8</accession>
<evidence type="ECO:0000313" key="3">
    <source>
        <dbReference type="Proteomes" id="UP000234331"/>
    </source>
</evidence>
<organism evidence="2 3">
    <name type="scientific">Frankia canadensis</name>
    <dbReference type="NCBI Taxonomy" id="1836972"/>
    <lineage>
        <taxon>Bacteria</taxon>
        <taxon>Bacillati</taxon>
        <taxon>Actinomycetota</taxon>
        <taxon>Actinomycetes</taxon>
        <taxon>Frankiales</taxon>
        <taxon>Frankiaceae</taxon>
        <taxon>Frankia</taxon>
    </lineage>
</organism>
<name>A0A2I2L2D8_9ACTN</name>
<keyword evidence="3" id="KW-1185">Reference proteome</keyword>
<dbReference type="EMBL" id="FZMO01000560">
    <property type="protein sequence ID" value="SNQ52096.1"/>
    <property type="molecule type" value="Genomic_DNA"/>
</dbReference>
<reference evidence="2 3" key="1">
    <citation type="submission" date="2017-06" db="EMBL/GenBank/DDBJ databases">
        <authorList>
            <person name="Kim H.J."/>
            <person name="Triplett B.A."/>
        </authorList>
    </citation>
    <scope>NUCLEOTIDE SEQUENCE [LARGE SCALE GENOMIC DNA]</scope>
    <source>
        <strain evidence="2">FRACA_ARgP5</strain>
    </source>
</reference>
<sequence>MSVRDDERMKSGESAGRYRPLAPTAPGKHPEQARWADAMKAAMERSRINGTELTVRVAGELGLSAGSDRIRRWLANDTRVDPVAIPVLARAVGAHPLEMLAAHGLIDTAMSSVALRLSACEQRFRRQRALLAEQHRVSGGALFAESALRDGRWAVTVLPHWRGRRCHYHFADYVFLARLGGVVDRDEASQVFEEAFRRTGAEWDDGPFHGDALLAAGGNQARVYVPRLPAACAPESFARSLPGCRGVVIAGPRWAGMYTVAALVSVALGWGRESFEFLARSLSPGGAGSVTLANELLRGWLGAVDEAPHLVWAHILTDPGVDGTDPALWADVRLLVDAPADVQVVLLVPEDADEPDRPGDGDSGGDAAEGGRRGSGQRAAGGALGVAAELAGTTVERLRRVVRWWMAALPQRPGVAHVLVPTPRSSQGQPVGPSDDGFLDAYFDSAVDVALGVLTLLADGAPVRTLVPAPAAASDPFAALAAQTS</sequence>
<gene>
    <name evidence="2" type="ORF">FRACA_910008</name>
</gene>
<feature type="region of interest" description="Disordered" evidence="1">
    <location>
        <begin position="1"/>
        <end position="31"/>
    </location>
</feature>